<dbReference type="AlphaFoldDB" id="A0A1S1X4K1"/>
<dbReference type="PANTHER" id="PTHR43611">
    <property type="entry name" value="ALPHA-D-GLUCOSE 1-PHOSPHATE PHOSPHATASE"/>
    <property type="match status" value="1"/>
</dbReference>
<evidence type="ECO:0000313" key="2">
    <source>
        <dbReference type="Proteomes" id="UP000180088"/>
    </source>
</evidence>
<organism evidence="1 2">
    <name type="scientific">Chromobacterium sphagni</name>
    <dbReference type="NCBI Taxonomy" id="1903179"/>
    <lineage>
        <taxon>Bacteria</taxon>
        <taxon>Pseudomonadati</taxon>
        <taxon>Pseudomonadota</taxon>
        <taxon>Betaproteobacteria</taxon>
        <taxon>Neisseriales</taxon>
        <taxon>Chromobacteriaceae</taxon>
        <taxon>Chromobacterium</taxon>
    </lineage>
</organism>
<evidence type="ECO:0008006" key="3">
    <source>
        <dbReference type="Google" id="ProtNLM"/>
    </source>
</evidence>
<dbReference type="InterPro" id="IPR023198">
    <property type="entry name" value="PGP-like_dom2"/>
</dbReference>
<dbReference type="CDD" id="cd02603">
    <property type="entry name" value="HAD_sEH-N_like"/>
    <property type="match status" value="1"/>
</dbReference>
<dbReference type="SFLD" id="SFLDG01129">
    <property type="entry name" value="C1.5:_HAD__Beta-PGM__Phosphata"/>
    <property type="match status" value="1"/>
</dbReference>
<evidence type="ECO:0000313" key="1">
    <source>
        <dbReference type="EMBL" id="OHX14402.1"/>
    </source>
</evidence>
<reference evidence="1 2" key="1">
    <citation type="submission" date="2016-09" db="EMBL/GenBank/DDBJ databases">
        <title>Chromobacterium muskegensis sp. nov., an insecticidal bacterium isolated from Sphagnum bogs.</title>
        <authorList>
            <person name="Sparks M.E."/>
            <person name="Blackburn M.B."/>
            <person name="Gundersen-Rindal D.E."/>
            <person name="Mitchell A."/>
            <person name="Farrar R."/>
            <person name="Kuhar D."/>
        </authorList>
    </citation>
    <scope>NUCLEOTIDE SEQUENCE [LARGE SCALE GENOMIC DNA]</scope>
    <source>
        <strain evidence="1 2">37-2</strain>
    </source>
</reference>
<dbReference type="InterPro" id="IPR036412">
    <property type="entry name" value="HAD-like_sf"/>
</dbReference>
<dbReference type="PANTHER" id="PTHR43611:SF3">
    <property type="entry name" value="FLAVIN MONONUCLEOTIDE HYDROLASE 1, CHLOROPLATIC"/>
    <property type="match status" value="1"/>
</dbReference>
<dbReference type="Pfam" id="PF00702">
    <property type="entry name" value="Hydrolase"/>
    <property type="match status" value="1"/>
</dbReference>
<dbReference type="OrthoDB" id="9797415at2"/>
<dbReference type="PRINTS" id="PR00413">
    <property type="entry name" value="HADHALOGNASE"/>
</dbReference>
<dbReference type="EMBL" id="MKCS01000001">
    <property type="protein sequence ID" value="OHX14402.1"/>
    <property type="molecule type" value="Genomic_DNA"/>
</dbReference>
<dbReference type="STRING" id="1903179.BI347_13480"/>
<comment type="caution">
    <text evidence="1">The sequence shown here is derived from an EMBL/GenBank/DDBJ whole genome shotgun (WGS) entry which is preliminary data.</text>
</comment>
<dbReference type="Gene3D" id="3.40.50.1000">
    <property type="entry name" value="HAD superfamily/HAD-like"/>
    <property type="match status" value="1"/>
</dbReference>
<dbReference type="Gene3D" id="1.10.150.240">
    <property type="entry name" value="Putative phosphatase, domain 2"/>
    <property type="match status" value="1"/>
</dbReference>
<name>A0A1S1X4K1_9NEIS</name>
<dbReference type="RefSeq" id="WP_071116080.1">
    <property type="nucleotide sequence ID" value="NZ_MKCS01000001.1"/>
</dbReference>
<dbReference type="NCBIfam" id="TIGR01509">
    <property type="entry name" value="HAD-SF-IA-v3"/>
    <property type="match status" value="1"/>
</dbReference>
<accession>A0A1S1X4K1</accession>
<dbReference type="SUPFAM" id="SSF56784">
    <property type="entry name" value="HAD-like"/>
    <property type="match status" value="1"/>
</dbReference>
<proteinExistence type="predicted"/>
<dbReference type="InterPro" id="IPR006439">
    <property type="entry name" value="HAD-SF_hydro_IA"/>
</dbReference>
<protein>
    <recommendedName>
        <fullName evidence="3">Haloacid dehalogenase</fullName>
    </recommendedName>
</protein>
<gene>
    <name evidence="1" type="ORF">BI347_13480</name>
</gene>
<dbReference type="Proteomes" id="UP000180088">
    <property type="component" value="Unassembled WGS sequence"/>
</dbReference>
<dbReference type="SFLD" id="SFLDS00003">
    <property type="entry name" value="Haloacid_Dehalogenase"/>
    <property type="match status" value="1"/>
</dbReference>
<dbReference type="InterPro" id="IPR023214">
    <property type="entry name" value="HAD_sf"/>
</dbReference>
<sequence length="202" mass="23010">MIKKPSVLVFDLGGVLVDWNGIDPLIRLSDGRLSREEARLFWMNFHWTEQLDLGLCSPLEFSAAMADELQLKLSAEEMQAQLRSWNHGAFPGARAMLETLSGRFKIAALSNTNSLHWRQISEEFHLLDVFDQTFASFQLRLRKPEPAIYRHVQNALAVPAAEIAFFDDNIECVEAARAEGWQAFHTVGLDKLRATLREQGWL</sequence>